<comment type="caution">
    <text evidence="2">The sequence shown here is derived from an EMBL/GenBank/DDBJ whole genome shotgun (WGS) entry which is preliminary data.</text>
</comment>
<evidence type="ECO:0000313" key="1">
    <source>
        <dbReference type="EMBL" id="PPA68728.1"/>
    </source>
</evidence>
<organism evidence="2 3">
    <name type="scientific">Jeotgalibacillus proteolyticus</name>
    <dbReference type="NCBI Taxonomy" id="2082395"/>
    <lineage>
        <taxon>Bacteria</taxon>
        <taxon>Bacillati</taxon>
        <taxon>Bacillota</taxon>
        <taxon>Bacilli</taxon>
        <taxon>Bacillales</taxon>
        <taxon>Caryophanaceae</taxon>
        <taxon>Jeotgalibacillus</taxon>
    </lineage>
</organism>
<sequence>MTNSKKIKDDISKTDFKTGKTNFKVEFEGMSAIPFWNDDLKAKAAIALLKSIDIQNYVKHNMYEQAEEDYQELITLVNAAYGRDL</sequence>
<protein>
    <submittedName>
        <fullName evidence="2">Uncharacterized protein</fullName>
    </submittedName>
</protein>
<evidence type="ECO:0000313" key="2">
    <source>
        <dbReference type="EMBL" id="PPA68805.1"/>
    </source>
</evidence>
<keyword evidence="3" id="KW-1185">Reference proteome</keyword>
<evidence type="ECO:0000313" key="3">
    <source>
        <dbReference type="Proteomes" id="UP000239047"/>
    </source>
</evidence>
<dbReference type="EMBL" id="PREZ01000009">
    <property type="protein sequence ID" value="PPA68728.1"/>
    <property type="molecule type" value="Genomic_DNA"/>
</dbReference>
<dbReference type="Proteomes" id="UP000239047">
    <property type="component" value="Unassembled WGS sequence"/>
</dbReference>
<gene>
    <name evidence="1" type="ORF">C4B60_19360</name>
    <name evidence="2" type="ORF">C4B60_19790</name>
</gene>
<accession>A0A2S5G765</accession>
<name>A0A2S5G765_9BACL</name>
<reference evidence="2 3" key="1">
    <citation type="submission" date="2018-02" db="EMBL/GenBank/DDBJ databases">
        <title>Jeotgalibacillus proteolyticum sp. nov. a protease producing bacterium isolated from ocean sediments of Laizhou Bay.</title>
        <authorList>
            <person name="Li Y."/>
        </authorList>
    </citation>
    <scope>NUCLEOTIDE SEQUENCE [LARGE SCALE GENOMIC DNA]</scope>
    <source>
        <strain evidence="2 3">22-7</strain>
    </source>
</reference>
<dbReference type="RefSeq" id="WP_104059689.1">
    <property type="nucleotide sequence ID" value="NZ_PREZ01000009.1"/>
</dbReference>
<dbReference type="EMBL" id="PREZ01000009">
    <property type="protein sequence ID" value="PPA68805.1"/>
    <property type="molecule type" value="Genomic_DNA"/>
</dbReference>
<proteinExistence type="predicted"/>
<dbReference type="AlphaFoldDB" id="A0A2S5G765"/>